<comment type="caution">
    <text evidence="2">The sequence shown here is derived from an EMBL/GenBank/DDBJ whole genome shotgun (WGS) entry which is preliminary data.</text>
</comment>
<feature type="compositionally biased region" description="Low complexity" evidence="1">
    <location>
        <begin position="32"/>
        <end position="52"/>
    </location>
</feature>
<accession>A0A8K0UEP2</accession>
<sequence length="346" mass="36571">MGAQHCRDQDDGRDLHSPPHVPMEVGDPSAPPWTTAATSASAHTSPWTSATPSTPPHVPLDVGDPLHTTSPACQTRRGGFRLYGVETQPVTGTRTTAAPSTPPHVPMEVGDPSAPPWTTAATPSTPPHVPLDVGDPLHTTSPACQTRRGGFRLYGVETQPVTGTRTTAAPSTPPHVPLDVGDPLHTTSPACQTRRGGFRLYGVETQPVTGTRTTAAPSTPPHVPMEVGDPSAPPWTTAATSASAHTSPWTSATPSTPRPPPARLGAGDFDSTESKPSPTPGPGRRRPLHTPARPLGRRRPPPHHVPRLPDSARGISTQRSRNPARHRDQDVGRPQLKHVALRSLTY</sequence>
<feature type="region of interest" description="Disordered" evidence="1">
    <location>
        <begin position="1"/>
        <end position="346"/>
    </location>
</feature>
<reference evidence="2" key="1">
    <citation type="journal article" date="2021" name="New Phytol.">
        <title>Evolutionary innovations through gain and loss of genes in the ectomycorrhizal Boletales.</title>
        <authorList>
            <person name="Wu G."/>
            <person name="Miyauchi S."/>
            <person name="Morin E."/>
            <person name="Kuo A."/>
            <person name="Drula E."/>
            <person name="Varga T."/>
            <person name="Kohler A."/>
            <person name="Feng B."/>
            <person name="Cao Y."/>
            <person name="Lipzen A."/>
            <person name="Daum C."/>
            <person name="Hundley H."/>
            <person name="Pangilinan J."/>
            <person name="Johnson J."/>
            <person name="Barry K."/>
            <person name="LaButti K."/>
            <person name="Ng V."/>
            <person name="Ahrendt S."/>
            <person name="Min B."/>
            <person name="Choi I.G."/>
            <person name="Park H."/>
            <person name="Plett J.M."/>
            <person name="Magnuson J."/>
            <person name="Spatafora J.W."/>
            <person name="Nagy L.G."/>
            <person name="Henrissat B."/>
            <person name="Grigoriev I.V."/>
            <person name="Yang Z.L."/>
            <person name="Xu J."/>
            <person name="Martin F.M."/>
        </authorList>
    </citation>
    <scope>NUCLEOTIDE SEQUENCE</scope>
    <source>
        <strain evidence="2">KKN 215</strain>
    </source>
</reference>
<proteinExistence type="predicted"/>
<feature type="compositionally biased region" description="Basic residues" evidence="1">
    <location>
        <begin position="295"/>
        <end position="306"/>
    </location>
</feature>
<dbReference type="AlphaFoldDB" id="A0A8K0UEP2"/>
<feature type="compositionally biased region" description="Low complexity" evidence="1">
    <location>
        <begin position="234"/>
        <end position="255"/>
    </location>
</feature>
<name>A0A8K0UEP2_9AGAR</name>
<evidence type="ECO:0000313" key="2">
    <source>
        <dbReference type="EMBL" id="KAH8070201.1"/>
    </source>
</evidence>
<feature type="compositionally biased region" description="Polar residues" evidence="1">
    <location>
        <begin position="206"/>
        <end position="217"/>
    </location>
</feature>
<feature type="compositionally biased region" description="Polar residues" evidence="1">
    <location>
        <begin position="88"/>
        <end position="99"/>
    </location>
</feature>
<feature type="compositionally biased region" description="Polar residues" evidence="1">
    <location>
        <begin position="159"/>
        <end position="170"/>
    </location>
</feature>
<dbReference type="Proteomes" id="UP000813824">
    <property type="component" value="Unassembled WGS sequence"/>
</dbReference>
<gene>
    <name evidence="2" type="ORF">BXZ70DRAFT_1013348</name>
</gene>
<keyword evidence="3" id="KW-1185">Reference proteome</keyword>
<organism evidence="2 3">
    <name type="scientific">Cristinia sonorae</name>
    <dbReference type="NCBI Taxonomy" id="1940300"/>
    <lineage>
        <taxon>Eukaryota</taxon>
        <taxon>Fungi</taxon>
        <taxon>Dikarya</taxon>
        <taxon>Basidiomycota</taxon>
        <taxon>Agaricomycotina</taxon>
        <taxon>Agaricomycetes</taxon>
        <taxon>Agaricomycetidae</taxon>
        <taxon>Agaricales</taxon>
        <taxon>Pleurotineae</taxon>
        <taxon>Stephanosporaceae</taxon>
        <taxon>Cristinia</taxon>
    </lineage>
</organism>
<feature type="compositionally biased region" description="Basic and acidic residues" evidence="1">
    <location>
        <begin position="1"/>
        <end position="17"/>
    </location>
</feature>
<protein>
    <submittedName>
        <fullName evidence="2">Uncharacterized protein</fullName>
    </submittedName>
</protein>
<evidence type="ECO:0000256" key="1">
    <source>
        <dbReference type="SAM" id="MobiDB-lite"/>
    </source>
</evidence>
<dbReference type="EMBL" id="JAEVFJ010000085">
    <property type="protein sequence ID" value="KAH8070201.1"/>
    <property type="molecule type" value="Genomic_DNA"/>
</dbReference>
<evidence type="ECO:0000313" key="3">
    <source>
        <dbReference type="Proteomes" id="UP000813824"/>
    </source>
</evidence>